<sequence>MLFMDIVTWDPKDSDKVEERYENWEYPEGIKVVSEWLDLTSCRYFVVYDAENTEAYAASILPWRDICLHESFPVMEARELMKFTAERMG</sequence>
<gene>
    <name evidence="1" type="ORF">SAMN04488587_2269</name>
</gene>
<dbReference type="RefSeq" id="WP_091690709.1">
    <property type="nucleotide sequence ID" value="NZ_CAAGSJ010000002.1"/>
</dbReference>
<dbReference type="Pfam" id="PF11746">
    <property type="entry name" value="DUF3303"/>
    <property type="match status" value="1"/>
</dbReference>
<proteinExistence type="predicted"/>
<evidence type="ECO:0008006" key="3">
    <source>
        <dbReference type="Google" id="ProtNLM"/>
    </source>
</evidence>
<evidence type="ECO:0000313" key="2">
    <source>
        <dbReference type="Proteomes" id="UP000243338"/>
    </source>
</evidence>
<dbReference type="OrthoDB" id="104545at2157"/>
<organism evidence="1 2">
    <name type="scientific">Methanococcoides vulcani</name>
    <dbReference type="NCBI Taxonomy" id="1353158"/>
    <lineage>
        <taxon>Archaea</taxon>
        <taxon>Methanobacteriati</taxon>
        <taxon>Methanobacteriota</taxon>
        <taxon>Stenosarchaea group</taxon>
        <taxon>Methanomicrobia</taxon>
        <taxon>Methanosarcinales</taxon>
        <taxon>Methanosarcinaceae</taxon>
        <taxon>Methanococcoides</taxon>
    </lineage>
</organism>
<dbReference type="InterPro" id="IPR021734">
    <property type="entry name" value="DUF3303"/>
</dbReference>
<reference evidence="2" key="1">
    <citation type="submission" date="2016-10" db="EMBL/GenBank/DDBJ databases">
        <authorList>
            <person name="Varghese N."/>
            <person name="Submissions S."/>
        </authorList>
    </citation>
    <scope>NUCLEOTIDE SEQUENCE [LARGE SCALE GENOMIC DNA]</scope>
    <source>
        <strain evidence="2">SLH 33</strain>
    </source>
</reference>
<name>A0A1I0BQ90_9EURY</name>
<dbReference type="Proteomes" id="UP000243338">
    <property type="component" value="Unassembled WGS sequence"/>
</dbReference>
<protein>
    <recommendedName>
        <fullName evidence="3">DUF3303 domain-containing protein</fullName>
    </recommendedName>
</protein>
<accession>A0A1I0BQ90</accession>
<evidence type="ECO:0000313" key="1">
    <source>
        <dbReference type="EMBL" id="SET08793.1"/>
    </source>
</evidence>
<dbReference type="AlphaFoldDB" id="A0A1I0BQ90"/>
<dbReference type="EMBL" id="FOHQ01000008">
    <property type="protein sequence ID" value="SET08793.1"/>
    <property type="molecule type" value="Genomic_DNA"/>
</dbReference>
<keyword evidence="2" id="KW-1185">Reference proteome</keyword>